<evidence type="ECO:0000259" key="3">
    <source>
        <dbReference type="Pfam" id="PF25919"/>
    </source>
</evidence>
<dbReference type="Proteomes" id="UP000646877">
    <property type="component" value="Unassembled WGS sequence"/>
</dbReference>
<dbReference type="Gene3D" id="2.40.50.100">
    <property type="match status" value="1"/>
</dbReference>
<dbReference type="PANTHER" id="PTHR30469">
    <property type="entry name" value="MULTIDRUG RESISTANCE PROTEIN MDTA"/>
    <property type="match status" value="1"/>
</dbReference>
<dbReference type="PANTHER" id="PTHR30469:SF15">
    <property type="entry name" value="HLYD FAMILY OF SECRETION PROTEINS"/>
    <property type="match status" value="1"/>
</dbReference>
<dbReference type="PROSITE" id="PS51257">
    <property type="entry name" value="PROKAR_LIPOPROTEIN"/>
    <property type="match status" value="1"/>
</dbReference>
<dbReference type="AlphaFoldDB" id="A0A8I2H518"/>
<feature type="domain" description="CusB-like barrel-sandwich hybrid" evidence="3">
    <location>
        <begin position="73"/>
        <end position="212"/>
    </location>
</feature>
<comment type="similarity">
    <text evidence="1">Belongs to the membrane fusion protein (MFP) (TC 8.A.1) family.</text>
</comment>
<gene>
    <name evidence="4" type="ORF">F9Y85_03185</name>
</gene>
<sequence length="370" mass="40635">MPLATYKFCLGMCMFFRLAIITITLTLQGCGDPSNLETTAEKRSTTLISVPVELATTIPTKHFYSRITGSDVVYVASLSQGRIESLYAYSGQLVKKGDVLASLYSPRLSAQLREKQALLASSKRTEQKTQIDFDRAKKLFTEKLIANSAFESARLAFNIATQQVQAAQAQVEEAKNALNENKIFARKEGIVTNICARSGDVVSAGQPIFQLQTLSTLKAEFQLPEQEFIALQLNQTVRIAIPSLSKSLSGKIIEKGLPSNAVGKLFKLIVDLEVSDSELVGLHSRLELPITNTPLFKVPSNAIHYDALGQAYVLVTEPKVQRRDVTIFDNDDNQVVVTAPKLMGKNVLITSEAKLNFNLALLAGESHEQK</sequence>
<dbReference type="Pfam" id="PF25919">
    <property type="entry name" value="BSH_CusB"/>
    <property type="match status" value="1"/>
</dbReference>
<evidence type="ECO:0000313" key="4">
    <source>
        <dbReference type="EMBL" id="NLR20341.1"/>
    </source>
</evidence>
<comment type="caution">
    <text evidence="4">The sequence shown here is derived from an EMBL/GenBank/DDBJ whole genome shotgun (WGS) entry which is preliminary data.</text>
</comment>
<dbReference type="Gene3D" id="1.10.287.470">
    <property type="entry name" value="Helix hairpin bin"/>
    <property type="match status" value="1"/>
</dbReference>
<dbReference type="EMBL" id="WEIA01000001">
    <property type="protein sequence ID" value="NLR20341.1"/>
    <property type="molecule type" value="Genomic_DNA"/>
</dbReference>
<dbReference type="GO" id="GO:0015562">
    <property type="term" value="F:efflux transmembrane transporter activity"/>
    <property type="evidence" value="ECO:0007669"/>
    <property type="project" value="TreeGrafter"/>
</dbReference>
<dbReference type="NCBIfam" id="TIGR01730">
    <property type="entry name" value="RND_mfp"/>
    <property type="match status" value="1"/>
</dbReference>
<reference evidence="4" key="1">
    <citation type="submission" date="2019-10" db="EMBL/GenBank/DDBJ databases">
        <authorList>
            <person name="Paulsen S."/>
        </authorList>
    </citation>
    <scope>NUCLEOTIDE SEQUENCE</scope>
    <source>
        <strain evidence="4">LMG 19692</strain>
    </source>
</reference>
<dbReference type="Gene3D" id="2.40.30.170">
    <property type="match status" value="1"/>
</dbReference>
<keyword evidence="2" id="KW-0732">Signal</keyword>
<evidence type="ECO:0000256" key="2">
    <source>
        <dbReference type="SAM" id="SignalP"/>
    </source>
</evidence>
<proteinExistence type="inferred from homology"/>
<dbReference type="InterPro" id="IPR058790">
    <property type="entry name" value="BSH_CusB"/>
</dbReference>
<feature type="chain" id="PRO_5044460571" evidence="2">
    <location>
        <begin position="20"/>
        <end position="370"/>
    </location>
</feature>
<dbReference type="InterPro" id="IPR006143">
    <property type="entry name" value="RND_pump_MFP"/>
</dbReference>
<accession>A0A8I2H518</accession>
<evidence type="ECO:0000256" key="1">
    <source>
        <dbReference type="ARBA" id="ARBA00009477"/>
    </source>
</evidence>
<organism evidence="4 5">
    <name type="scientific">Pseudoalteromonas maricaloris</name>
    <dbReference type="NCBI Taxonomy" id="184924"/>
    <lineage>
        <taxon>Bacteria</taxon>
        <taxon>Pseudomonadati</taxon>
        <taxon>Pseudomonadota</taxon>
        <taxon>Gammaproteobacteria</taxon>
        <taxon>Alteromonadales</taxon>
        <taxon>Pseudoalteromonadaceae</taxon>
        <taxon>Pseudoalteromonas</taxon>
    </lineage>
</organism>
<name>A0A8I2H518_9GAMM</name>
<evidence type="ECO:0000313" key="5">
    <source>
        <dbReference type="Proteomes" id="UP000646877"/>
    </source>
</evidence>
<dbReference type="SUPFAM" id="SSF111369">
    <property type="entry name" value="HlyD-like secretion proteins"/>
    <property type="match status" value="1"/>
</dbReference>
<protein>
    <submittedName>
        <fullName evidence="4">Efflux RND transporter periplasmic adaptor subunit</fullName>
    </submittedName>
</protein>
<feature type="signal peptide" evidence="2">
    <location>
        <begin position="1"/>
        <end position="19"/>
    </location>
</feature>
<dbReference type="GO" id="GO:1990281">
    <property type="term" value="C:efflux pump complex"/>
    <property type="evidence" value="ECO:0007669"/>
    <property type="project" value="TreeGrafter"/>
</dbReference>